<accession>A0ABQ5Q2B1</accession>
<organism evidence="1 2">
    <name type="scientific">Geothrix rubra</name>
    <dbReference type="NCBI Taxonomy" id="2927977"/>
    <lineage>
        <taxon>Bacteria</taxon>
        <taxon>Pseudomonadati</taxon>
        <taxon>Acidobacteriota</taxon>
        <taxon>Holophagae</taxon>
        <taxon>Holophagales</taxon>
        <taxon>Holophagaceae</taxon>
        <taxon>Geothrix</taxon>
    </lineage>
</organism>
<keyword evidence="2" id="KW-1185">Reference proteome</keyword>
<sequence length="139" mass="15592">MPVPPEYQRASQHFEAFMADVCAASGLSTTHQAWNMVVGVLHAFRRRLSLRDALRFANGLPPVVRAIFVSDWDADEPIRPFEDVATMTREVKALRAAHNFSTDSAIREVAAALRRHVDAADFEAMLATLPPEARAYWQE</sequence>
<dbReference type="Proteomes" id="UP001165089">
    <property type="component" value="Unassembled WGS sequence"/>
</dbReference>
<dbReference type="Pfam" id="PF10025">
    <property type="entry name" value="DUF2267"/>
    <property type="match status" value="1"/>
</dbReference>
<dbReference type="RefSeq" id="WP_285722317.1">
    <property type="nucleotide sequence ID" value="NZ_BSDD01000001.1"/>
</dbReference>
<evidence type="ECO:0000313" key="2">
    <source>
        <dbReference type="Proteomes" id="UP001165089"/>
    </source>
</evidence>
<dbReference type="InterPro" id="IPR018727">
    <property type="entry name" value="DUF2267"/>
</dbReference>
<comment type="caution">
    <text evidence="1">The sequence shown here is derived from an EMBL/GenBank/DDBJ whole genome shotgun (WGS) entry which is preliminary data.</text>
</comment>
<dbReference type="InterPro" id="IPR038282">
    <property type="entry name" value="DUF2267_sf"/>
</dbReference>
<evidence type="ECO:0000313" key="1">
    <source>
        <dbReference type="EMBL" id="GLH68733.1"/>
    </source>
</evidence>
<gene>
    <name evidence="1" type="ORF">GETHPA_02660</name>
</gene>
<reference evidence="1 2" key="1">
    <citation type="journal article" date="2023" name="Antonie Van Leeuwenhoek">
        <title>Mesoterricola silvestris gen. nov., sp. nov., Mesoterricola sediminis sp. nov., Geothrix oryzae sp. nov., Geothrix edaphica sp. nov., Geothrix rubra sp. nov., and Geothrix limicola sp. nov., six novel members of Acidobacteriota isolated from soils.</title>
        <authorList>
            <person name="Itoh H."/>
            <person name="Sugisawa Y."/>
            <person name="Mise K."/>
            <person name="Xu Z."/>
            <person name="Kuniyasu M."/>
            <person name="Ushijima N."/>
            <person name="Kawano K."/>
            <person name="Kobayashi E."/>
            <person name="Shiratori Y."/>
            <person name="Masuda Y."/>
            <person name="Senoo K."/>
        </authorList>
    </citation>
    <scope>NUCLEOTIDE SEQUENCE [LARGE SCALE GENOMIC DNA]</scope>
    <source>
        <strain evidence="1 2">Red803</strain>
    </source>
</reference>
<dbReference type="Gene3D" id="1.10.490.110">
    <property type="entry name" value="Uncharacterized conserved protein DUF2267"/>
    <property type="match status" value="1"/>
</dbReference>
<evidence type="ECO:0008006" key="3">
    <source>
        <dbReference type="Google" id="ProtNLM"/>
    </source>
</evidence>
<proteinExistence type="predicted"/>
<name>A0ABQ5Q2B1_9BACT</name>
<protein>
    <recommendedName>
        <fullName evidence="3">DUF2267 domain-containing protein</fullName>
    </recommendedName>
</protein>
<dbReference type="EMBL" id="BSDD01000001">
    <property type="protein sequence ID" value="GLH68733.1"/>
    <property type="molecule type" value="Genomic_DNA"/>
</dbReference>